<dbReference type="GeneID" id="24172348"/>
<evidence type="ECO:0000313" key="1">
    <source>
        <dbReference type="EMBL" id="AIX20671.1"/>
    </source>
</evidence>
<evidence type="ECO:0000313" key="6">
    <source>
        <dbReference type="Proteomes" id="UP000185284"/>
    </source>
</evidence>
<organism evidence="2 6">
    <name type="scientific">Synechococcus phage ACG-2014e</name>
    <dbReference type="NCBI Taxonomy" id="1493510"/>
    <lineage>
        <taxon>Viruses</taxon>
        <taxon>Duplodnaviria</taxon>
        <taxon>Heunggongvirae</taxon>
        <taxon>Uroviricota</taxon>
        <taxon>Caudoviricetes</taxon>
        <taxon>Pantevenvirales</taxon>
        <taxon>Kyanoviridae</taxon>
        <taxon>Chalconvirus</taxon>
        <taxon>Chalconvirus acg2014e</taxon>
    </lineage>
</organism>
<gene>
    <name evidence="3" type="ORF">Syn7803C2_204</name>
    <name evidence="1" type="ORF">Syn7803C85_208</name>
    <name evidence="2" type="ORF">Syn7803US33_205</name>
</gene>
<protein>
    <submittedName>
        <fullName evidence="2">Uncharacterized protein</fullName>
    </submittedName>
</protein>
<dbReference type="Proteomes" id="UP000185283">
    <property type="component" value="Segment"/>
</dbReference>
<accession>A0A0E3FLL9</accession>
<dbReference type="Proteomes" id="UP000033005">
    <property type="component" value="Segment"/>
</dbReference>
<dbReference type="EMBL" id="KJ019156">
    <property type="protein sequence ID" value="AIX45123.1"/>
    <property type="molecule type" value="Genomic_DNA"/>
</dbReference>
<reference evidence="4 5" key="1">
    <citation type="submission" date="2013-12" db="EMBL/GenBank/DDBJ databases">
        <title>Ecological redundancy of diverse viral populations within a natural community.</title>
        <authorList>
            <person name="Gregory A.C."/>
            <person name="LaButti K."/>
            <person name="Copeland A."/>
            <person name="Woyke T."/>
            <person name="Sullivan M.B."/>
        </authorList>
    </citation>
    <scope>NUCLEOTIDE SEQUENCE [LARGE SCALE GENOMIC DNA]</scope>
    <source>
        <strain evidence="3">Syn7803C2</strain>
        <strain evidence="1">Syn7803C85</strain>
        <strain evidence="2">Syn7803US33</strain>
    </source>
</reference>
<dbReference type="RefSeq" id="YP_009134706.1">
    <property type="nucleotide sequence ID" value="NC_026928.1"/>
</dbReference>
<dbReference type="EMBL" id="KJ019054">
    <property type="protein sequence ID" value="AIX20671.1"/>
    <property type="molecule type" value="Genomic_DNA"/>
</dbReference>
<dbReference type="EMBL" id="KJ019094">
    <property type="protein sequence ID" value="AIX29886.1"/>
    <property type="molecule type" value="Genomic_DNA"/>
</dbReference>
<dbReference type="KEGG" id="vg:24172348"/>
<evidence type="ECO:0000313" key="2">
    <source>
        <dbReference type="EMBL" id="AIX29886.1"/>
    </source>
</evidence>
<evidence type="ECO:0000313" key="5">
    <source>
        <dbReference type="Proteomes" id="UP000185283"/>
    </source>
</evidence>
<sequence>MNTLNIIKKQINKASALHDAQINHTSYRGVEYTTRCVELKEPHGTFCYRGRTYSK</sequence>
<evidence type="ECO:0000313" key="4">
    <source>
        <dbReference type="Proteomes" id="UP000033005"/>
    </source>
</evidence>
<dbReference type="OrthoDB" id="25241at10239"/>
<name>A0A0E3FLL9_9CAUD</name>
<dbReference type="Proteomes" id="UP000185284">
    <property type="component" value="Segment"/>
</dbReference>
<keyword evidence="5" id="KW-1185">Reference proteome</keyword>
<proteinExistence type="predicted"/>
<evidence type="ECO:0000313" key="3">
    <source>
        <dbReference type="EMBL" id="AIX45123.1"/>
    </source>
</evidence>